<dbReference type="RefSeq" id="XP_028143293.1">
    <property type="nucleotide sequence ID" value="XM_028287492.1"/>
</dbReference>
<proteinExistence type="predicted"/>
<dbReference type="PANTHER" id="PTHR33480">
    <property type="entry name" value="SET DOMAIN-CONTAINING PROTEIN-RELATED"/>
    <property type="match status" value="1"/>
</dbReference>
<gene>
    <name evidence="2" type="primary">LOC114337106</name>
</gene>
<feature type="compositionally biased region" description="Polar residues" evidence="1">
    <location>
        <begin position="279"/>
        <end position="298"/>
    </location>
</feature>
<protein>
    <submittedName>
        <fullName evidence="2">Uncharacterized protein LOC114337106</fullName>
    </submittedName>
</protein>
<reference evidence="2" key="1">
    <citation type="submission" date="2025-08" db="UniProtKB">
        <authorList>
            <consortium name="RefSeq"/>
        </authorList>
    </citation>
    <scope>IDENTIFICATION</scope>
    <source>
        <tissue evidence="2">Whole insect</tissue>
    </source>
</reference>
<organism evidence="2">
    <name type="scientific">Diabrotica virgifera virgifera</name>
    <name type="common">western corn rootworm</name>
    <dbReference type="NCBI Taxonomy" id="50390"/>
    <lineage>
        <taxon>Eukaryota</taxon>
        <taxon>Metazoa</taxon>
        <taxon>Ecdysozoa</taxon>
        <taxon>Arthropoda</taxon>
        <taxon>Hexapoda</taxon>
        <taxon>Insecta</taxon>
        <taxon>Pterygota</taxon>
        <taxon>Neoptera</taxon>
        <taxon>Endopterygota</taxon>
        <taxon>Coleoptera</taxon>
        <taxon>Polyphaga</taxon>
        <taxon>Cucujiformia</taxon>
        <taxon>Chrysomeloidea</taxon>
        <taxon>Chrysomelidae</taxon>
        <taxon>Galerucinae</taxon>
        <taxon>Diabroticina</taxon>
        <taxon>Diabroticites</taxon>
        <taxon>Diabrotica</taxon>
    </lineage>
</organism>
<feature type="compositionally biased region" description="Basic residues" evidence="1">
    <location>
        <begin position="349"/>
        <end position="359"/>
    </location>
</feature>
<dbReference type="InParanoid" id="A0A6P7GEC5"/>
<dbReference type="PANTHER" id="PTHR33480:SF1">
    <property type="entry name" value="TYR RECOMBINASE DOMAIN-CONTAINING PROTEIN"/>
    <property type="match status" value="1"/>
</dbReference>
<accession>A0A6P7GEC5</accession>
<evidence type="ECO:0000313" key="2">
    <source>
        <dbReference type="RefSeq" id="XP_028143293.1"/>
    </source>
</evidence>
<sequence length="815" mass="92741">MEVTVTVTHLKKSKKKYKSGYQSARAKKIFELLNIPRYETQGLSNSERNEVLQRYNDFNNIQVNSNDGQITPDIQNDHYITEERSQYVNTWLLKNLQDHPSVEKKRFTSTNSDSIQIVYLAETTKARCLLFEKNLNNNFAAISDLKNYAQFTSEPENISLLNTNPKNSVTTSNVEEYPVISNVEKCPVLWNVEEYCAVTNSEMQNLTTCNNRSLLSEEISAQRIKSDVSLNSAQSNRICKSKENPIITSVDSNNESLSSLDMSEKLSDCSVFSKSHSEYQPSTSYVSDTESDQSLTLTEKSDELLISPTITVDSNTTTSKHNKNKKSSLDHKSSNMSSKHTKPNENSSKHHKRKGRKTVPKSQLDTSNDSEEHVIVVRSAKKNKSTGQRVRDKGHCCLFCDKIMINIARHYELVHKNEIQVAKILIMPKGSTKRREAFAELSRTADFYHNCEVLNQQEGELILVRRPSGKETTSLSYSSYGPCPHCLGFMLKRKLWFHVKYNCKSSFTSAESSSKKKSIIADSNALLIGLTCTDYSFEYQANILNKFKNDHISTVCKQDSTILKFGYLQFQKHGPKGHCCLFCDKIMINIARHYELVHKNEIQVAKILIMPKGSTKRREAFAELSRTADFYHNCEVLNQQKGELILVRRPSGKETTSLSYSSYGPCPHCLGFMLKRKLWFHVKYNCKSSFTSAESSSKKKSIIADSNALLIGLTCTDYSFEYQANILNKFKNDHISTVCKQDSTILKFGYLQFQKHGPTQCELIRQTMRQLGRFLLEVKSLHSDIKELADCLLPNNFDVVISSVKRLCGTINSKE</sequence>
<evidence type="ECO:0000256" key="1">
    <source>
        <dbReference type="SAM" id="MobiDB-lite"/>
    </source>
</evidence>
<dbReference type="AlphaFoldDB" id="A0A6P7GEC5"/>
<feature type="region of interest" description="Disordered" evidence="1">
    <location>
        <begin position="279"/>
        <end position="374"/>
    </location>
</feature>
<name>A0A6P7GEC5_DIAVI</name>